<proteinExistence type="predicted"/>
<name>A0ABW1YEK0_9DEIO</name>
<gene>
    <name evidence="3" type="ORF">ACFP81_12690</name>
</gene>
<comment type="caution">
    <text evidence="3">The sequence shown here is derived from an EMBL/GenBank/DDBJ whole genome shotgun (WGS) entry which is preliminary data.</text>
</comment>
<reference evidence="4" key="1">
    <citation type="journal article" date="2019" name="Int. J. Syst. Evol. Microbiol.">
        <title>The Global Catalogue of Microorganisms (GCM) 10K type strain sequencing project: providing services to taxonomists for standard genome sequencing and annotation.</title>
        <authorList>
            <consortium name="The Broad Institute Genomics Platform"/>
            <consortium name="The Broad Institute Genome Sequencing Center for Infectious Disease"/>
            <person name="Wu L."/>
            <person name="Ma J."/>
        </authorList>
    </citation>
    <scope>NUCLEOTIDE SEQUENCE [LARGE SCALE GENOMIC DNA]</scope>
    <source>
        <strain evidence="4">CGMCC 1.15772</strain>
    </source>
</reference>
<sequence length="219" mass="23875">MSGRRRTGGTFQTTTRYLADRPILFRFDEPHSHAPAHIVYDPGPAARRARELVLVDDELSTGTTLQNLAAAWKQQCPDLERAVLVSLTDWCPRREEVQAALGLPTDFVSLSRGRFAFVPDPAWQQTLPGVTGRGDDKTAYLAAKSPRYGDLPPAQSAVPGAGGAARRARTGAGQRRVPVPGLRPGPRPRAGRGRRLFQCHDPLTYPAGAGYPQRAGIYR</sequence>
<dbReference type="EMBL" id="JBHSWD010000002">
    <property type="protein sequence ID" value="MFC6592768.1"/>
    <property type="molecule type" value="Genomic_DNA"/>
</dbReference>
<dbReference type="InterPro" id="IPR041688">
    <property type="entry name" value="PRTase_2"/>
</dbReference>
<protein>
    <submittedName>
        <fullName evidence="3">Phosphoribosyltransferase domain-containing protein</fullName>
    </submittedName>
</protein>
<evidence type="ECO:0000259" key="2">
    <source>
        <dbReference type="Pfam" id="PF15609"/>
    </source>
</evidence>
<feature type="region of interest" description="Disordered" evidence="1">
    <location>
        <begin position="146"/>
        <end position="193"/>
    </location>
</feature>
<keyword evidence="3" id="KW-0808">Transferase</keyword>
<keyword evidence="4" id="KW-1185">Reference proteome</keyword>
<dbReference type="RefSeq" id="WP_380083890.1">
    <property type="nucleotide sequence ID" value="NZ_JBHSWD010000002.1"/>
</dbReference>
<evidence type="ECO:0000313" key="4">
    <source>
        <dbReference type="Proteomes" id="UP001596297"/>
    </source>
</evidence>
<dbReference type="GO" id="GO:0016757">
    <property type="term" value="F:glycosyltransferase activity"/>
    <property type="evidence" value="ECO:0007669"/>
    <property type="project" value="UniProtKB-KW"/>
</dbReference>
<accession>A0ABW1YEK0</accession>
<feature type="compositionally biased region" description="Low complexity" evidence="1">
    <location>
        <begin position="170"/>
        <end position="180"/>
    </location>
</feature>
<feature type="domain" description="Orotate phosphoribosyltransferase-like" evidence="2">
    <location>
        <begin position="9"/>
        <end position="113"/>
    </location>
</feature>
<dbReference type="Proteomes" id="UP001596297">
    <property type="component" value="Unassembled WGS sequence"/>
</dbReference>
<dbReference type="Pfam" id="PF15609">
    <property type="entry name" value="PRTase_2"/>
    <property type="match status" value="1"/>
</dbReference>
<organism evidence="3 4">
    <name type="scientific">Deinococcus lacus</name>
    <dbReference type="NCBI Taxonomy" id="392561"/>
    <lineage>
        <taxon>Bacteria</taxon>
        <taxon>Thermotogati</taxon>
        <taxon>Deinococcota</taxon>
        <taxon>Deinococci</taxon>
        <taxon>Deinococcales</taxon>
        <taxon>Deinococcaceae</taxon>
        <taxon>Deinococcus</taxon>
    </lineage>
</organism>
<dbReference type="SUPFAM" id="SSF53271">
    <property type="entry name" value="PRTase-like"/>
    <property type="match status" value="1"/>
</dbReference>
<evidence type="ECO:0000256" key="1">
    <source>
        <dbReference type="SAM" id="MobiDB-lite"/>
    </source>
</evidence>
<evidence type="ECO:0000313" key="3">
    <source>
        <dbReference type="EMBL" id="MFC6592768.1"/>
    </source>
</evidence>
<keyword evidence="3" id="KW-0328">Glycosyltransferase</keyword>
<dbReference type="InterPro" id="IPR029057">
    <property type="entry name" value="PRTase-like"/>
</dbReference>